<feature type="transmembrane region" description="Helical" evidence="10">
    <location>
        <begin position="195"/>
        <end position="216"/>
    </location>
</feature>
<evidence type="ECO:0000313" key="11">
    <source>
        <dbReference type="EMBL" id="RQD77027.1"/>
    </source>
</evidence>
<gene>
    <name evidence="11" type="ORF">D5R97_03250</name>
</gene>
<dbReference type="PANTHER" id="PTHR43823">
    <property type="entry name" value="SPORULATION PROTEIN YKVU"/>
    <property type="match status" value="1"/>
</dbReference>
<protein>
    <recommendedName>
        <fullName evidence="3">Multidrug export protein MepA</fullName>
    </recommendedName>
</protein>
<evidence type="ECO:0000256" key="10">
    <source>
        <dbReference type="SAM" id="Phobius"/>
    </source>
</evidence>
<keyword evidence="5" id="KW-1003">Cell membrane</keyword>
<dbReference type="GO" id="GO:0042910">
    <property type="term" value="F:xenobiotic transmembrane transporter activity"/>
    <property type="evidence" value="ECO:0007669"/>
    <property type="project" value="InterPro"/>
</dbReference>
<comment type="caution">
    <text evidence="11">The sequence shown here is derived from an EMBL/GenBank/DDBJ whole genome shotgun (WGS) entry which is preliminary data.</text>
</comment>
<keyword evidence="7 10" id="KW-1133">Transmembrane helix</keyword>
<feature type="transmembrane region" description="Helical" evidence="10">
    <location>
        <begin position="358"/>
        <end position="383"/>
    </location>
</feature>
<proteinExistence type="inferred from homology"/>
<dbReference type="PANTHER" id="PTHR43823:SF3">
    <property type="entry name" value="MULTIDRUG EXPORT PROTEIN MEPA"/>
    <property type="match status" value="1"/>
</dbReference>
<feature type="transmembrane region" description="Helical" evidence="10">
    <location>
        <begin position="390"/>
        <end position="410"/>
    </location>
</feature>
<feature type="transmembrane region" description="Helical" evidence="10">
    <location>
        <begin position="416"/>
        <end position="436"/>
    </location>
</feature>
<dbReference type="InterPro" id="IPR045070">
    <property type="entry name" value="MATE_MepA-like"/>
</dbReference>
<feature type="transmembrane region" description="Helical" evidence="10">
    <location>
        <begin position="285"/>
        <end position="305"/>
    </location>
</feature>
<feature type="transmembrane region" description="Helical" evidence="10">
    <location>
        <begin position="16"/>
        <end position="37"/>
    </location>
</feature>
<feature type="transmembrane region" description="Helical" evidence="10">
    <location>
        <begin position="317"/>
        <end position="338"/>
    </location>
</feature>
<accession>A0A424YGG0</accession>
<reference evidence="11 12" key="1">
    <citation type="submission" date="2018-08" db="EMBL/GenBank/DDBJ databases">
        <title>The metabolism and importance of syntrophic acetate oxidation coupled to methane or sulfide production in haloalkaline environments.</title>
        <authorList>
            <person name="Timmers P.H.A."/>
            <person name="Vavourakis C.D."/>
            <person name="Sorokin D.Y."/>
            <person name="Sinninghe Damste J.S."/>
            <person name="Muyzer G."/>
            <person name="Stams A.J.M."/>
            <person name="Plugge C.M."/>
        </authorList>
    </citation>
    <scope>NUCLEOTIDE SEQUENCE [LARGE SCALE GENOMIC DNA]</scope>
    <source>
        <strain evidence="11">MSAO_Bac1</strain>
    </source>
</reference>
<dbReference type="GO" id="GO:0015297">
    <property type="term" value="F:antiporter activity"/>
    <property type="evidence" value="ECO:0007669"/>
    <property type="project" value="InterPro"/>
</dbReference>
<evidence type="ECO:0000256" key="9">
    <source>
        <dbReference type="ARBA" id="ARBA00023251"/>
    </source>
</evidence>
<sequence>MKEQSEQLGKEHIPKLLLNLSLPATVGLLVMALYNVVDAIYIGWGVGTMGVAALSIAFPVQMLVTALGGAVGIGGGSAISRRLGSGERDRANQVLGNIISILLVISALGAITGLMFLTPMLYLFGSSETILPYARDYVGIILYGVIFFATIFTLNNVVRAEGNAKTAMFSMILSAGINIALTPVFIFILDLGIRGAAYATVLSQALGVIYLVYYFASGKSSLSFEFSYLVPRLNIINEILSIGASAFARQASLSIMLIVANNVLIVQGGDLGVAVFGIINRIMMLAIMPCMGIVQGVLPIVGFNYGAHQHQRVSEAILLGMKVSTIIVSVTFMAVMFFPNLLMSIFTGDGEVIEMGQTALRIIFILSFTVGIQLVSGAVFQAIGKARAAFILSVARQGLFLLPLLLLLPIGFQLKGVWLAFPMADLLAFLLALWYIRNHRDLFISGKEGDWACDIKGSDQAP</sequence>
<evidence type="ECO:0000256" key="4">
    <source>
        <dbReference type="ARBA" id="ARBA00022448"/>
    </source>
</evidence>
<dbReference type="GO" id="GO:0005886">
    <property type="term" value="C:plasma membrane"/>
    <property type="evidence" value="ECO:0007669"/>
    <property type="project" value="UniProtKB-SubCell"/>
</dbReference>
<dbReference type="EMBL" id="QZAA01000089">
    <property type="protein sequence ID" value="RQD77027.1"/>
    <property type="molecule type" value="Genomic_DNA"/>
</dbReference>
<evidence type="ECO:0000313" key="12">
    <source>
        <dbReference type="Proteomes" id="UP000285138"/>
    </source>
</evidence>
<comment type="similarity">
    <text evidence="2">Belongs to the multi antimicrobial extrusion (MATE) (TC 2.A.66.1) family. MepA subfamily.</text>
</comment>
<keyword evidence="8 10" id="KW-0472">Membrane</keyword>
<evidence type="ECO:0000256" key="6">
    <source>
        <dbReference type="ARBA" id="ARBA00022692"/>
    </source>
</evidence>
<organism evidence="11 12">
    <name type="scientific">Candidatus Syntrophonatronum acetioxidans</name>
    <dbReference type="NCBI Taxonomy" id="1795816"/>
    <lineage>
        <taxon>Bacteria</taxon>
        <taxon>Bacillati</taxon>
        <taxon>Bacillota</taxon>
        <taxon>Clostridia</taxon>
        <taxon>Eubacteriales</taxon>
        <taxon>Syntrophomonadaceae</taxon>
        <taxon>Candidatus Syntrophonatronum</taxon>
    </lineage>
</organism>
<keyword evidence="6 10" id="KW-0812">Transmembrane</keyword>
<dbReference type="InterPro" id="IPR048279">
    <property type="entry name" value="MdtK-like"/>
</dbReference>
<keyword evidence="4" id="KW-0813">Transport</keyword>
<feature type="transmembrane region" description="Helical" evidence="10">
    <location>
        <begin position="169"/>
        <end position="189"/>
    </location>
</feature>
<evidence type="ECO:0000256" key="3">
    <source>
        <dbReference type="ARBA" id="ARBA00022106"/>
    </source>
</evidence>
<dbReference type="NCBIfam" id="TIGR00797">
    <property type="entry name" value="matE"/>
    <property type="match status" value="1"/>
</dbReference>
<evidence type="ECO:0000256" key="8">
    <source>
        <dbReference type="ARBA" id="ARBA00023136"/>
    </source>
</evidence>
<dbReference type="CDD" id="cd13143">
    <property type="entry name" value="MATE_MepA_like"/>
    <property type="match status" value="1"/>
</dbReference>
<dbReference type="InterPro" id="IPR002528">
    <property type="entry name" value="MATE_fam"/>
</dbReference>
<evidence type="ECO:0000256" key="5">
    <source>
        <dbReference type="ARBA" id="ARBA00022475"/>
    </source>
</evidence>
<dbReference type="AlphaFoldDB" id="A0A424YGG0"/>
<feature type="transmembrane region" description="Helical" evidence="10">
    <location>
        <begin position="255"/>
        <end position="279"/>
    </location>
</feature>
<dbReference type="Proteomes" id="UP000285138">
    <property type="component" value="Unassembled WGS sequence"/>
</dbReference>
<dbReference type="PIRSF" id="PIRSF006603">
    <property type="entry name" value="DinF"/>
    <property type="match status" value="1"/>
</dbReference>
<feature type="transmembrane region" description="Helical" evidence="10">
    <location>
        <begin position="94"/>
        <end position="117"/>
    </location>
</feature>
<evidence type="ECO:0000256" key="2">
    <source>
        <dbReference type="ARBA" id="ARBA00008417"/>
    </source>
</evidence>
<feature type="transmembrane region" description="Helical" evidence="10">
    <location>
        <begin position="137"/>
        <end position="157"/>
    </location>
</feature>
<keyword evidence="9" id="KW-0046">Antibiotic resistance</keyword>
<dbReference type="Pfam" id="PF01554">
    <property type="entry name" value="MatE"/>
    <property type="match status" value="2"/>
</dbReference>
<comment type="subcellular location">
    <subcellularLocation>
        <location evidence="1">Cell membrane</location>
        <topology evidence="1">Multi-pass membrane protein</topology>
    </subcellularLocation>
</comment>
<dbReference type="GO" id="GO:0046677">
    <property type="term" value="P:response to antibiotic"/>
    <property type="evidence" value="ECO:0007669"/>
    <property type="project" value="UniProtKB-KW"/>
</dbReference>
<evidence type="ECO:0000256" key="7">
    <source>
        <dbReference type="ARBA" id="ARBA00022989"/>
    </source>
</evidence>
<feature type="transmembrane region" description="Helical" evidence="10">
    <location>
        <begin position="49"/>
        <end position="73"/>
    </location>
</feature>
<name>A0A424YGG0_9FIRM</name>
<evidence type="ECO:0000256" key="1">
    <source>
        <dbReference type="ARBA" id="ARBA00004651"/>
    </source>
</evidence>
<dbReference type="InterPro" id="IPR051327">
    <property type="entry name" value="MATE_MepA_subfamily"/>
</dbReference>